<sequence>MTSRAVPAGTPPASAADVHPGRINVGQHLPYTGREVEIFSRYGYFYPPGYLPNTTYGGVRGFANSLTRTQFGMKPTYLRSFGIGAAKLAGCFLLFYLPLDNVYCNLRKKVRPSNDPSSQASRETLDSSAAWGG</sequence>
<dbReference type="Proteomes" id="UP000018201">
    <property type="component" value="Unassembled WGS sequence"/>
</dbReference>
<accession>U6GZ72</accession>
<dbReference type="EMBL" id="HG694022">
    <property type="protein sequence ID" value="CDI85591.1"/>
    <property type="molecule type" value="Genomic_DNA"/>
</dbReference>
<keyword evidence="4" id="KW-1185">Reference proteome</keyword>
<dbReference type="VEuPathDB" id="ToxoDB:EPH_0059020"/>
<dbReference type="AlphaFoldDB" id="U6GZ72"/>
<evidence type="ECO:0000256" key="1">
    <source>
        <dbReference type="SAM" id="MobiDB-lite"/>
    </source>
</evidence>
<proteinExistence type="predicted"/>
<evidence type="ECO:0000313" key="4">
    <source>
        <dbReference type="Proteomes" id="UP000018201"/>
    </source>
</evidence>
<reference evidence="3" key="2">
    <citation type="submission" date="2013-10" db="EMBL/GenBank/DDBJ databases">
        <authorList>
            <person name="Aslett M."/>
        </authorList>
    </citation>
    <scope>NUCLEOTIDE SEQUENCE [LARGE SCALE GENOMIC DNA]</scope>
    <source>
        <strain evidence="3">Houghton</strain>
    </source>
</reference>
<protein>
    <submittedName>
        <fullName evidence="3">Uncharacterized protein</fullName>
    </submittedName>
</protein>
<keyword evidence="2" id="KW-1133">Transmembrane helix</keyword>
<evidence type="ECO:0000313" key="3">
    <source>
        <dbReference type="EMBL" id="CDI85591.1"/>
    </source>
</evidence>
<reference evidence="3" key="1">
    <citation type="submission" date="2013-10" db="EMBL/GenBank/DDBJ databases">
        <title>Genomic analysis of the causative agents of coccidiosis in chickens.</title>
        <authorList>
            <person name="Reid A.J."/>
            <person name="Blake D."/>
            <person name="Billington K."/>
            <person name="Browne H."/>
            <person name="Dunn M."/>
            <person name="Hung S."/>
            <person name="Kawahara F."/>
            <person name="Miranda-Saavedra D."/>
            <person name="Mourier T."/>
            <person name="Nagra H."/>
            <person name="Otto T.D."/>
            <person name="Rawlings N."/>
            <person name="Sanchez A."/>
            <person name="Sanders M."/>
            <person name="Subramaniam C."/>
            <person name="Tay Y."/>
            <person name="Dear P."/>
            <person name="Doerig C."/>
            <person name="Gruber A."/>
            <person name="Parkinson J."/>
            <person name="Shirley M."/>
            <person name="Wan K.L."/>
            <person name="Berriman M."/>
            <person name="Tomley F."/>
            <person name="Pain A."/>
        </authorList>
    </citation>
    <scope>NUCLEOTIDE SEQUENCE [LARGE SCALE GENOMIC DNA]</scope>
    <source>
        <strain evidence="3">Houghton</strain>
    </source>
</reference>
<evidence type="ECO:0000256" key="2">
    <source>
        <dbReference type="SAM" id="Phobius"/>
    </source>
</evidence>
<keyword evidence="2" id="KW-0812">Transmembrane</keyword>
<organism evidence="3 4">
    <name type="scientific">Eimeria praecox</name>
    <dbReference type="NCBI Taxonomy" id="51316"/>
    <lineage>
        <taxon>Eukaryota</taxon>
        <taxon>Sar</taxon>
        <taxon>Alveolata</taxon>
        <taxon>Apicomplexa</taxon>
        <taxon>Conoidasida</taxon>
        <taxon>Coccidia</taxon>
        <taxon>Eucoccidiorida</taxon>
        <taxon>Eimeriorina</taxon>
        <taxon>Eimeriidae</taxon>
        <taxon>Eimeria</taxon>
    </lineage>
</organism>
<keyword evidence="2" id="KW-0472">Membrane</keyword>
<gene>
    <name evidence="3" type="ORF">EPH_0059020</name>
</gene>
<feature type="transmembrane region" description="Helical" evidence="2">
    <location>
        <begin position="77"/>
        <end position="99"/>
    </location>
</feature>
<dbReference type="OrthoDB" id="346238at2759"/>
<feature type="region of interest" description="Disordered" evidence="1">
    <location>
        <begin position="110"/>
        <end position="133"/>
    </location>
</feature>
<name>U6GZ72_9EIME</name>